<feature type="non-terminal residue" evidence="2">
    <location>
        <position position="1"/>
    </location>
</feature>
<name>A0A3D5N828_9PROT</name>
<dbReference type="Pfam" id="PF13410">
    <property type="entry name" value="GST_C_2"/>
    <property type="match status" value="1"/>
</dbReference>
<dbReference type="Gene3D" id="1.20.1050.10">
    <property type="match status" value="1"/>
</dbReference>
<gene>
    <name evidence="2" type="ORF">DHR80_10320</name>
</gene>
<dbReference type="PROSITE" id="PS50405">
    <property type="entry name" value="GST_CTER"/>
    <property type="match status" value="1"/>
</dbReference>
<keyword evidence="2" id="KW-0808">Transferase</keyword>
<comment type="caution">
    <text evidence="2">The sequence shown here is derived from an EMBL/GenBank/DDBJ whole genome shotgun (WGS) entry which is preliminary data.</text>
</comment>
<dbReference type="Proteomes" id="UP000264179">
    <property type="component" value="Unassembled WGS sequence"/>
</dbReference>
<feature type="domain" description="GST C-terminal" evidence="1">
    <location>
        <begin position="1"/>
        <end position="95"/>
    </location>
</feature>
<evidence type="ECO:0000313" key="3">
    <source>
        <dbReference type="Proteomes" id="UP000264179"/>
    </source>
</evidence>
<evidence type="ECO:0000313" key="2">
    <source>
        <dbReference type="EMBL" id="HCW67579.1"/>
    </source>
</evidence>
<organism evidence="2 3">
    <name type="scientific">Thalassospira lucentensis</name>
    <dbReference type="NCBI Taxonomy" id="168935"/>
    <lineage>
        <taxon>Bacteria</taxon>
        <taxon>Pseudomonadati</taxon>
        <taxon>Pseudomonadota</taxon>
        <taxon>Alphaproteobacteria</taxon>
        <taxon>Rhodospirillales</taxon>
        <taxon>Thalassospiraceae</taxon>
        <taxon>Thalassospira</taxon>
    </lineage>
</organism>
<reference evidence="2 3" key="1">
    <citation type="journal article" date="2018" name="Nat. Biotechnol.">
        <title>A standardized bacterial taxonomy based on genome phylogeny substantially revises the tree of life.</title>
        <authorList>
            <person name="Parks D.H."/>
            <person name="Chuvochina M."/>
            <person name="Waite D.W."/>
            <person name="Rinke C."/>
            <person name="Skarshewski A."/>
            <person name="Chaumeil P.A."/>
            <person name="Hugenholtz P."/>
        </authorList>
    </citation>
    <scope>NUCLEOTIDE SEQUENCE [LARGE SCALE GENOMIC DNA]</scope>
    <source>
        <strain evidence="2">UBA9881</strain>
    </source>
</reference>
<dbReference type="InterPro" id="IPR036282">
    <property type="entry name" value="Glutathione-S-Trfase_C_sf"/>
</dbReference>
<proteinExistence type="predicted"/>
<evidence type="ECO:0000259" key="1">
    <source>
        <dbReference type="PROSITE" id="PS50405"/>
    </source>
</evidence>
<dbReference type="GO" id="GO:0016740">
    <property type="term" value="F:transferase activity"/>
    <property type="evidence" value="ECO:0007669"/>
    <property type="project" value="UniProtKB-KW"/>
</dbReference>
<sequence length="95" mass="10908">QSALESRFMDRFFDNYISAPQMTVVFDVLRDQQDRDAYGVAKAKELLETSYEWLDTKMADRTWAIGDDFSMADCAAGPALFYAHWTHPIDPKLGH</sequence>
<dbReference type="EMBL" id="DPOP01000086">
    <property type="protein sequence ID" value="HCW67579.1"/>
    <property type="molecule type" value="Genomic_DNA"/>
</dbReference>
<feature type="non-terminal residue" evidence="2">
    <location>
        <position position="95"/>
    </location>
</feature>
<protein>
    <submittedName>
        <fullName evidence="2">Glutathione S-transferase</fullName>
    </submittedName>
</protein>
<accession>A0A3D5N828</accession>
<dbReference type="InterPro" id="IPR010987">
    <property type="entry name" value="Glutathione-S-Trfase_C-like"/>
</dbReference>
<dbReference type="SUPFAM" id="SSF47616">
    <property type="entry name" value="GST C-terminal domain-like"/>
    <property type="match status" value="1"/>
</dbReference>
<dbReference type="AlphaFoldDB" id="A0A3D5N828"/>
<dbReference type="CDD" id="cd00299">
    <property type="entry name" value="GST_C_family"/>
    <property type="match status" value="1"/>
</dbReference>